<dbReference type="PANTHER" id="PTHR33877">
    <property type="entry name" value="SLL1193 PROTEIN"/>
    <property type="match status" value="1"/>
</dbReference>
<dbReference type="CDD" id="cd00085">
    <property type="entry name" value="HNHc"/>
    <property type="match status" value="1"/>
</dbReference>
<evidence type="ECO:0000313" key="3">
    <source>
        <dbReference type="Proteomes" id="UP000612808"/>
    </source>
</evidence>
<dbReference type="EMBL" id="BOMB01000023">
    <property type="protein sequence ID" value="GID13398.1"/>
    <property type="molecule type" value="Genomic_DNA"/>
</dbReference>
<dbReference type="AlphaFoldDB" id="A0A8J3JEJ0"/>
<organism evidence="2 3">
    <name type="scientific">Actinocatenispora rupis</name>
    <dbReference type="NCBI Taxonomy" id="519421"/>
    <lineage>
        <taxon>Bacteria</taxon>
        <taxon>Bacillati</taxon>
        <taxon>Actinomycetota</taxon>
        <taxon>Actinomycetes</taxon>
        <taxon>Micromonosporales</taxon>
        <taxon>Micromonosporaceae</taxon>
        <taxon>Actinocatenispora</taxon>
    </lineage>
</organism>
<accession>A0A8J3JEJ0</accession>
<dbReference type="InterPro" id="IPR052892">
    <property type="entry name" value="NA-targeting_endonuclease"/>
</dbReference>
<reference evidence="2" key="1">
    <citation type="submission" date="2021-01" db="EMBL/GenBank/DDBJ databases">
        <title>Whole genome shotgun sequence of Actinocatenispora rupis NBRC 107355.</title>
        <authorList>
            <person name="Komaki H."/>
            <person name="Tamura T."/>
        </authorList>
    </citation>
    <scope>NUCLEOTIDE SEQUENCE</scope>
    <source>
        <strain evidence="2">NBRC 107355</strain>
    </source>
</reference>
<dbReference type="Pfam" id="PF01844">
    <property type="entry name" value="HNH"/>
    <property type="match status" value="1"/>
</dbReference>
<feature type="domain" description="HNH nuclease" evidence="1">
    <location>
        <begin position="226"/>
        <end position="276"/>
    </location>
</feature>
<dbReference type="GO" id="GO:0008270">
    <property type="term" value="F:zinc ion binding"/>
    <property type="evidence" value="ECO:0007669"/>
    <property type="project" value="InterPro"/>
</dbReference>
<dbReference type="Gene3D" id="1.10.30.50">
    <property type="match status" value="1"/>
</dbReference>
<gene>
    <name evidence="2" type="ORF">Aru02nite_42870</name>
</gene>
<dbReference type="GO" id="GO:0004519">
    <property type="term" value="F:endonuclease activity"/>
    <property type="evidence" value="ECO:0007669"/>
    <property type="project" value="InterPro"/>
</dbReference>
<dbReference type="SMART" id="SM00507">
    <property type="entry name" value="HNHc"/>
    <property type="match status" value="1"/>
</dbReference>
<comment type="caution">
    <text evidence="2">The sequence shown here is derived from an EMBL/GenBank/DDBJ whole genome shotgun (WGS) entry which is preliminary data.</text>
</comment>
<proteinExistence type="predicted"/>
<dbReference type="PANTHER" id="PTHR33877:SF2">
    <property type="entry name" value="OS07G0170200 PROTEIN"/>
    <property type="match status" value="1"/>
</dbReference>
<dbReference type="InterPro" id="IPR002711">
    <property type="entry name" value="HNH"/>
</dbReference>
<evidence type="ECO:0000259" key="1">
    <source>
        <dbReference type="SMART" id="SM00507"/>
    </source>
</evidence>
<keyword evidence="3" id="KW-1185">Reference proteome</keyword>
<name>A0A8J3JEJ0_9ACTN</name>
<dbReference type="Proteomes" id="UP000612808">
    <property type="component" value="Unassembled WGS sequence"/>
</dbReference>
<evidence type="ECO:0000313" key="2">
    <source>
        <dbReference type="EMBL" id="GID13398.1"/>
    </source>
</evidence>
<dbReference type="GO" id="GO:0003676">
    <property type="term" value="F:nucleic acid binding"/>
    <property type="evidence" value="ECO:0007669"/>
    <property type="project" value="InterPro"/>
</dbReference>
<dbReference type="InterPro" id="IPR003615">
    <property type="entry name" value="HNH_nuc"/>
</dbReference>
<protein>
    <recommendedName>
        <fullName evidence="1">HNH nuclease domain-containing protein</fullName>
    </recommendedName>
</protein>
<sequence>MKLPSITQVARYWANRCLQCDAPTFACMTCWENTSPNSEGRRAPDCIHACRDRDHYRYYTFSDSGEPECIACGQFLGVIPEVWEAWTEDGHDLDEDRSPYGRGDVRFKSGLLLMFGEKATAENTAPFCHRCWKYLRPRAVTLDWLCELRDRQAAMRQPGNLDQWMPAEVSRFYEEGIGASRHIVADDSDPSAELQRISYLSREAFHKFLYKPYRKIPGPKRYISDPVKEEVFERDGGQCVKCGSTRDLQFDHIIPYSRGGSNSAANIQILCGDCNRAKGSWLVS</sequence>